<evidence type="ECO:0000259" key="8">
    <source>
        <dbReference type="Pfam" id="PF17681"/>
    </source>
</evidence>
<dbReference type="GO" id="GO:0043015">
    <property type="term" value="F:gamma-tubulin binding"/>
    <property type="evidence" value="ECO:0007669"/>
    <property type="project" value="InterPro"/>
</dbReference>
<comment type="similarity">
    <text evidence="2">Belongs to the TUBGCP family.</text>
</comment>
<dbReference type="GO" id="GO:0005874">
    <property type="term" value="C:microtubule"/>
    <property type="evidence" value="ECO:0007669"/>
    <property type="project" value="UniProtKB-KW"/>
</dbReference>
<keyword evidence="5" id="KW-0206">Cytoskeleton</keyword>
<name>A0A1Y2CYV8_9FUNG</name>
<dbReference type="GO" id="GO:0051011">
    <property type="term" value="F:microtubule minus-end binding"/>
    <property type="evidence" value="ECO:0007669"/>
    <property type="project" value="TreeGrafter"/>
</dbReference>
<dbReference type="Pfam" id="PF17681">
    <property type="entry name" value="GCP_N_terminal"/>
    <property type="match status" value="1"/>
</dbReference>
<dbReference type="Pfam" id="PF04130">
    <property type="entry name" value="GCP_C_terminal"/>
    <property type="match status" value="1"/>
</dbReference>
<dbReference type="Gene3D" id="1.20.120.1900">
    <property type="entry name" value="Gamma-tubulin complex, C-terminal domain"/>
    <property type="match status" value="1"/>
</dbReference>
<dbReference type="OrthoDB" id="2130266at2759"/>
<feature type="domain" description="Gamma tubulin complex component protein N-terminal" evidence="8">
    <location>
        <begin position="333"/>
        <end position="600"/>
    </location>
</feature>
<dbReference type="AlphaFoldDB" id="A0A1Y2CYV8"/>
<feature type="region of interest" description="Disordered" evidence="6">
    <location>
        <begin position="126"/>
        <end position="146"/>
    </location>
</feature>
<dbReference type="GO" id="GO:0007020">
    <property type="term" value="P:microtubule nucleation"/>
    <property type="evidence" value="ECO:0007669"/>
    <property type="project" value="InterPro"/>
</dbReference>
<proteinExistence type="inferred from homology"/>
<feature type="compositionally biased region" description="Low complexity" evidence="6">
    <location>
        <begin position="126"/>
        <end position="143"/>
    </location>
</feature>
<comment type="subcellular location">
    <subcellularLocation>
        <location evidence="1">Cytoplasm</location>
        <location evidence="1">Cytoskeleton</location>
    </subcellularLocation>
</comment>
<gene>
    <name evidence="9" type="ORF">BCR33DRAFT_407117</name>
</gene>
<keyword evidence="4" id="KW-0493">Microtubule</keyword>
<dbReference type="GO" id="GO:0051321">
    <property type="term" value="P:meiotic cell cycle"/>
    <property type="evidence" value="ECO:0007669"/>
    <property type="project" value="TreeGrafter"/>
</dbReference>
<evidence type="ECO:0008006" key="11">
    <source>
        <dbReference type="Google" id="ProtNLM"/>
    </source>
</evidence>
<sequence length="1196" mass="133047">MRKSGSQSNVSLATTRNIHRLVAAIARASNVPDDSPTLLKAAKSASNSLALHSYQSANEDRVLGQYNGLIEKWDLFGESDKANAMKLLLAECLQLKTLTGKDSLNPYAIHQVLAFLLLLSNSNQDSNASQNTIPSPPASISSPNFKTHQSSSSLAFASFKKKTKEADSVVVSSLAFVTELQETRKNPKIADEQIWKEIMEAEPLEGDHWNSISYDEVTSDEDEDFIESSGEQISSVVAPESIEVKDEYEATESALGIVSPTHETMKEDKELVDLIQSQYWNPNNQGRYPPNIEFDLSIPSTLAPAIASSQVANPELFGVPLTTTTYISELDVIREVLYILSGLPAEMFQISPDGLTYKPKMIACLTHMTVETLESLLGRFAKFGTIVKKLTAFVNKVQSEEPQPPPLFHPCLQAITTIVTETLHHHQEWIVEKEIFYFDTTRTSDDNQPTHAASLIDLLDETVLHFKPLEDFYVTIRESGRIQSVPNFSPLAFINCFTSRVTLYQETCDARGYRWGLCTLIRILDPWFSGIETWWLDGEIGRSLGVICDEKVAIESDEFWASKFTFREDDVPAVLKACFQKVLVIGKCLVALKAMDPELLKDVIPDLRNGIFSSVLDNLAELLVIPMAKSTSASEEESPAENTSTHQISINENETSPPLLLFDRVWQPENPSNIISKSLLLSESEKDQKKANNVVVWINRVQKLEFNEQQLWRPFQENFDRSLLSVLEPKFQSVGKILTNRLLGVDGRLLSHLQTLQRVFLMTSGLLMGCIIDEVADKIRTGELWRRPGVLQSVFDASVAALEPTDDVDLKMWIEEPERVSLIIDETLVTPEMRARRQGARIYIKSLECVKVGYDVAWPLNCVITPKSLTLYNKAFVFLMQLSLARNRLDRETLSMDKKSHGSKYGWMRQRTVLRRKMKVFCEGMTSFAMTAVIQPAIDVFMREIVDFYDLDQLNSFHEAFVSDICDHFFLLNEKAASILNAIYKSLDLCVKFSDMCMRFDSNLDIIRSGKDLPLASPAQSPSVTPTTLASPALSRSHLPKPSFGSPSPKPRERASSISNLSSPTPSSPSGRKSSIPTSIRPPASPQGSGPAKSPQRPSSPGISRMKRASSFLADGGRASPTSSLLNEIGGRSLDEERIQKEIENEGAKFGAAVSNIYGSFMEVEGFVVNSVTALASHGMPKLAALVVFLRNSERG</sequence>
<dbReference type="PANTHER" id="PTHR19302">
    <property type="entry name" value="GAMMA TUBULIN COMPLEX PROTEIN"/>
    <property type="match status" value="1"/>
</dbReference>
<keyword evidence="3" id="KW-0963">Cytoplasm</keyword>
<evidence type="ECO:0000313" key="10">
    <source>
        <dbReference type="Proteomes" id="UP000193642"/>
    </source>
</evidence>
<dbReference type="GO" id="GO:0005816">
    <property type="term" value="C:spindle pole body"/>
    <property type="evidence" value="ECO:0007669"/>
    <property type="project" value="UniProtKB-ARBA"/>
</dbReference>
<dbReference type="EMBL" id="MCGO01000004">
    <property type="protein sequence ID" value="ORY52066.1"/>
    <property type="molecule type" value="Genomic_DNA"/>
</dbReference>
<evidence type="ECO:0000313" key="9">
    <source>
        <dbReference type="EMBL" id="ORY52066.1"/>
    </source>
</evidence>
<feature type="domain" description="Gamma tubulin complex component C-terminal" evidence="7">
    <location>
        <begin position="749"/>
        <end position="1000"/>
    </location>
</feature>
<dbReference type="GO" id="GO:0051225">
    <property type="term" value="P:spindle assembly"/>
    <property type="evidence" value="ECO:0007669"/>
    <property type="project" value="TreeGrafter"/>
</dbReference>
<feature type="region of interest" description="Disordered" evidence="6">
    <location>
        <begin position="1016"/>
        <end position="1104"/>
    </location>
</feature>
<accession>A0A1Y2CYV8</accession>
<evidence type="ECO:0000256" key="6">
    <source>
        <dbReference type="SAM" id="MobiDB-lite"/>
    </source>
</evidence>
<dbReference type="GO" id="GO:0000930">
    <property type="term" value="C:gamma-tubulin complex"/>
    <property type="evidence" value="ECO:0007669"/>
    <property type="project" value="UniProtKB-ARBA"/>
</dbReference>
<evidence type="ECO:0000256" key="2">
    <source>
        <dbReference type="ARBA" id="ARBA00010337"/>
    </source>
</evidence>
<reference evidence="9 10" key="1">
    <citation type="submission" date="2016-07" db="EMBL/GenBank/DDBJ databases">
        <title>Pervasive Adenine N6-methylation of Active Genes in Fungi.</title>
        <authorList>
            <consortium name="DOE Joint Genome Institute"/>
            <person name="Mondo S.J."/>
            <person name="Dannebaum R.O."/>
            <person name="Kuo R.C."/>
            <person name="Labutti K."/>
            <person name="Haridas S."/>
            <person name="Kuo A."/>
            <person name="Salamov A."/>
            <person name="Ahrendt S.R."/>
            <person name="Lipzen A."/>
            <person name="Sullivan W."/>
            <person name="Andreopoulos W.B."/>
            <person name="Clum A."/>
            <person name="Lindquist E."/>
            <person name="Daum C."/>
            <person name="Ramamoorthy G.K."/>
            <person name="Gryganskyi A."/>
            <person name="Culley D."/>
            <person name="Magnuson J.K."/>
            <person name="James T.Y."/>
            <person name="O'Malley M.A."/>
            <person name="Stajich J.E."/>
            <person name="Spatafora J.W."/>
            <person name="Visel A."/>
            <person name="Grigoriev I.V."/>
        </authorList>
    </citation>
    <scope>NUCLEOTIDE SEQUENCE [LARGE SCALE GENOMIC DNA]</scope>
    <source>
        <strain evidence="9 10">JEL800</strain>
    </source>
</reference>
<evidence type="ECO:0000256" key="4">
    <source>
        <dbReference type="ARBA" id="ARBA00022701"/>
    </source>
</evidence>
<protein>
    <recommendedName>
        <fullName evidence="11">Spindle pole body component</fullName>
    </recommendedName>
</protein>
<feature type="compositionally biased region" description="Low complexity" evidence="6">
    <location>
        <begin position="1056"/>
        <end position="1079"/>
    </location>
</feature>
<comment type="caution">
    <text evidence="9">The sequence shown here is derived from an EMBL/GenBank/DDBJ whole genome shotgun (WGS) entry which is preliminary data.</text>
</comment>
<dbReference type="GO" id="GO:0031122">
    <property type="term" value="P:cytoplasmic microtubule organization"/>
    <property type="evidence" value="ECO:0007669"/>
    <property type="project" value="TreeGrafter"/>
</dbReference>
<dbReference type="STRING" id="329046.A0A1Y2CYV8"/>
<dbReference type="Proteomes" id="UP000193642">
    <property type="component" value="Unassembled WGS sequence"/>
</dbReference>
<evidence type="ECO:0000256" key="5">
    <source>
        <dbReference type="ARBA" id="ARBA00023212"/>
    </source>
</evidence>
<dbReference type="PANTHER" id="PTHR19302:SF33">
    <property type="entry name" value="GAMMA-TUBULIN COMPLEX COMPONENT 5"/>
    <property type="match status" value="1"/>
</dbReference>
<evidence type="ECO:0000259" key="7">
    <source>
        <dbReference type="Pfam" id="PF04130"/>
    </source>
</evidence>
<dbReference type="InterPro" id="IPR007259">
    <property type="entry name" value="GCP"/>
</dbReference>
<feature type="compositionally biased region" description="Polar residues" evidence="6">
    <location>
        <begin position="1018"/>
        <end position="1030"/>
    </location>
</feature>
<dbReference type="InterPro" id="IPR041470">
    <property type="entry name" value="GCP_N"/>
</dbReference>
<evidence type="ECO:0000256" key="1">
    <source>
        <dbReference type="ARBA" id="ARBA00004245"/>
    </source>
</evidence>
<evidence type="ECO:0000256" key="3">
    <source>
        <dbReference type="ARBA" id="ARBA00022490"/>
    </source>
</evidence>
<organism evidence="9 10">
    <name type="scientific">Rhizoclosmatium globosum</name>
    <dbReference type="NCBI Taxonomy" id="329046"/>
    <lineage>
        <taxon>Eukaryota</taxon>
        <taxon>Fungi</taxon>
        <taxon>Fungi incertae sedis</taxon>
        <taxon>Chytridiomycota</taxon>
        <taxon>Chytridiomycota incertae sedis</taxon>
        <taxon>Chytridiomycetes</taxon>
        <taxon>Chytridiales</taxon>
        <taxon>Chytriomycetaceae</taxon>
        <taxon>Rhizoclosmatium</taxon>
    </lineage>
</organism>
<dbReference type="InterPro" id="IPR042241">
    <property type="entry name" value="GCP_C_sf"/>
</dbReference>
<dbReference type="InterPro" id="IPR040457">
    <property type="entry name" value="GCP_C"/>
</dbReference>
<dbReference type="GO" id="GO:0000922">
    <property type="term" value="C:spindle pole"/>
    <property type="evidence" value="ECO:0007669"/>
    <property type="project" value="InterPro"/>
</dbReference>
<dbReference type="GO" id="GO:0000278">
    <property type="term" value="P:mitotic cell cycle"/>
    <property type="evidence" value="ECO:0007669"/>
    <property type="project" value="TreeGrafter"/>
</dbReference>
<keyword evidence="10" id="KW-1185">Reference proteome</keyword>